<dbReference type="NCBIfam" id="TIGR00486">
    <property type="entry name" value="YbgI_SA1388"/>
    <property type="match status" value="1"/>
</dbReference>
<dbReference type="GO" id="GO:0046872">
    <property type="term" value="F:metal ion binding"/>
    <property type="evidence" value="ECO:0007669"/>
    <property type="project" value="UniProtKB-KW"/>
</dbReference>
<dbReference type="STRING" id="655863.F0XND6"/>
<dbReference type="GO" id="GO:0005739">
    <property type="term" value="C:mitochondrion"/>
    <property type="evidence" value="ECO:0007669"/>
    <property type="project" value="EnsemblFungi"/>
</dbReference>
<dbReference type="RefSeq" id="XP_014170393.1">
    <property type="nucleotide sequence ID" value="XM_014314918.1"/>
</dbReference>
<keyword evidence="4" id="KW-1185">Reference proteome</keyword>
<feature type="binding site" evidence="2">
    <location>
        <position position="263"/>
    </location>
    <ligand>
        <name>a divalent metal cation</name>
        <dbReference type="ChEBI" id="CHEBI:60240"/>
        <label>1</label>
    </ligand>
</feature>
<accession>F0XND6</accession>
<dbReference type="Pfam" id="PF01784">
    <property type="entry name" value="DUF34_NIF3"/>
    <property type="match status" value="1"/>
</dbReference>
<evidence type="ECO:0000313" key="3">
    <source>
        <dbReference type="EMBL" id="EFX00911.1"/>
    </source>
</evidence>
<dbReference type="HOGENOM" id="CLU_037423_0_1_1"/>
<dbReference type="Gene3D" id="3.40.1390.30">
    <property type="entry name" value="NIF3 (NGG1p interacting factor 3)-like"/>
    <property type="match status" value="1"/>
</dbReference>
<evidence type="ECO:0000256" key="2">
    <source>
        <dbReference type="PIRSR" id="PIRSR602678-1"/>
    </source>
</evidence>
<dbReference type="FunFam" id="3.40.1390.30:FF:000001">
    <property type="entry name" value="GTP cyclohydrolase 1 type 2"/>
    <property type="match status" value="1"/>
</dbReference>
<dbReference type="InParanoid" id="F0XND6"/>
<feature type="binding site" evidence="2">
    <location>
        <position position="75"/>
    </location>
    <ligand>
        <name>a divalent metal cation</name>
        <dbReference type="ChEBI" id="CHEBI:60240"/>
        <label>1</label>
    </ligand>
</feature>
<name>F0XND6_GROCL</name>
<comment type="similarity">
    <text evidence="1">Belongs to the GTP cyclohydrolase I type 2/NIF3 family.</text>
</comment>
<dbReference type="SUPFAM" id="SSF102705">
    <property type="entry name" value="NIF3 (NGG1p interacting factor 3)-like"/>
    <property type="match status" value="1"/>
</dbReference>
<evidence type="ECO:0000313" key="4">
    <source>
        <dbReference type="Proteomes" id="UP000007796"/>
    </source>
</evidence>
<dbReference type="GeneID" id="25974931"/>
<dbReference type="FunCoup" id="F0XND6">
    <property type="interactions" value="577"/>
</dbReference>
<gene>
    <name evidence="3" type="ORF">CMQ_1992</name>
</gene>
<dbReference type="InterPro" id="IPR002678">
    <property type="entry name" value="DUF34/NIF3"/>
</dbReference>
<protein>
    <submittedName>
        <fullName evidence="3">Ngg1 interacting factor</fullName>
    </submittedName>
</protein>
<feature type="binding site" evidence="2">
    <location>
        <position position="259"/>
    </location>
    <ligand>
        <name>a divalent metal cation</name>
        <dbReference type="ChEBI" id="CHEBI:60240"/>
        <label>1</label>
    </ligand>
</feature>
<dbReference type="AlphaFoldDB" id="F0XND6"/>
<dbReference type="EMBL" id="GL629795">
    <property type="protein sequence ID" value="EFX00911.1"/>
    <property type="molecule type" value="Genomic_DNA"/>
</dbReference>
<evidence type="ECO:0000256" key="1">
    <source>
        <dbReference type="ARBA" id="ARBA00006964"/>
    </source>
</evidence>
<feature type="binding site" evidence="2">
    <location>
        <position position="113"/>
    </location>
    <ligand>
        <name>a divalent metal cation</name>
        <dbReference type="ChEBI" id="CHEBI:60240"/>
        <label>1</label>
    </ligand>
</feature>
<dbReference type="PANTHER" id="PTHR13799">
    <property type="entry name" value="NGG1 INTERACTING FACTOR 3"/>
    <property type="match status" value="1"/>
</dbReference>
<dbReference type="PANTHER" id="PTHR13799:SF13">
    <property type="entry name" value="NIF3-LIKE PROTEIN 1"/>
    <property type="match status" value="1"/>
</dbReference>
<proteinExistence type="inferred from homology"/>
<organism evidence="4">
    <name type="scientific">Grosmannia clavigera (strain kw1407 / UAMH 11150)</name>
    <name type="common">Blue stain fungus</name>
    <name type="synonym">Graphiocladiella clavigera</name>
    <dbReference type="NCBI Taxonomy" id="655863"/>
    <lineage>
        <taxon>Eukaryota</taxon>
        <taxon>Fungi</taxon>
        <taxon>Dikarya</taxon>
        <taxon>Ascomycota</taxon>
        <taxon>Pezizomycotina</taxon>
        <taxon>Sordariomycetes</taxon>
        <taxon>Sordariomycetidae</taxon>
        <taxon>Ophiostomatales</taxon>
        <taxon>Ophiostomataceae</taxon>
        <taxon>Leptographium</taxon>
    </lineage>
</organism>
<dbReference type="OrthoDB" id="3345469at2759"/>
<dbReference type="InterPro" id="IPR036069">
    <property type="entry name" value="DUF34/NIF3_sf"/>
</dbReference>
<dbReference type="Proteomes" id="UP000007796">
    <property type="component" value="Unassembled WGS sequence"/>
</dbReference>
<dbReference type="eggNOG" id="KOG4131">
    <property type="taxonomic scope" value="Eukaryota"/>
</dbReference>
<reference evidence="3 4" key="1">
    <citation type="journal article" date="2011" name="Proc. Natl. Acad. Sci. U.S.A.">
        <title>Genome and transcriptome analyses of the mountain pine beetle-fungal symbiont Grosmannia clavigera, a lodgepole pine pathogen.</title>
        <authorList>
            <person name="DiGuistini S."/>
            <person name="Wang Y."/>
            <person name="Liao N.Y."/>
            <person name="Taylor G."/>
            <person name="Tanguay P."/>
            <person name="Feau N."/>
            <person name="Henrissat B."/>
            <person name="Chan S.K."/>
            <person name="Hesse-Orce U."/>
            <person name="Alamouti S.M."/>
            <person name="Tsui C.K.M."/>
            <person name="Docking R.T."/>
            <person name="Levasseur A."/>
            <person name="Haridas S."/>
            <person name="Robertson G."/>
            <person name="Birol I."/>
            <person name="Holt R.A."/>
            <person name="Marra M.A."/>
            <person name="Hamelin R.C."/>
            <person name="Hirst M."/>
            <person name="Jones S.J.M."/>
            <person name="Bohlmann J."/>
            <person name="Breuil C."/>
        </authorList>
    </citation>
    <scope>NUCLEOTIDE SEQUENCE [LARGE SCALE GENOMIC DNA]</scope>
    <source>
        <strain evidence="4">kw1407 / UAMH 11150</strain>
    </source>
</reference>
<keyword evidence="2" id="KW-0479">Metal-binding</keyword>
<sequence length="320" mass="34587">MEHPRNTFTAGVVNAMQRLYPLEYADSAWDNVGLLLGNLEETEPFRNRVLLTTDLTASVVDEAIQYDVSVIVAYHPIIFRGLKAITPADTQQASLLRLAQKNIAVYCPHTALDAAKGGLNDWLADKVEEAAAEAVGTAAHVLDGSRRTTLKPVRGPESVVGYGRQVDLPVAVDAFALVRSFAQRLGGMRHVLIAPPADYRDGLDVAEHLLVRSVAVCAGSGSDVLKAATSAKMLLTGEMSHHDVLAAVSRNRWVVCVLHSNSERLFLAETLQAQLQHRLAAGHDDAKVLVSQNDHDPFLFWDVSEPPPSGQKPLPAACAI</sequence>